<accession>A0A1M7YEQ4</accession>
<feature type="transmembrane region" description="Helical" evidence="1">
    <location>
        <begin position="7"/>
        <end position="27"/>
    </location>
</feature>
<reference evidence="2 3" key="1">
    <citation type="submission" date="2016-12" db="EMBL/GenBank/DDBJ databases">
        <authorList>
            <person name="Song W.-J."/>
            <person name="Kurnit D.M."/>
        </authorList>
    </citation>
    <scope>NUCLEOTIDE SEQUENCE [LARGE SCALE GENOMIC DNA]</scope>
    <source>
        <strain evidence="2 3">DSM 18488</strain>
    </source>
</reference>
<dbReference type="RefSeq" id="WP_073615296.1">
    <property type="nucleotide sequence ID" value="NZ_FRFE01000023.1"/>
</dbReference>
<name>A0A1M7YEQ4_9BACT</name>
<keyword evidence="3" id="KW-1185">Reference proteome</keyword>
<feature type="transmembrane region" description="Helical" evidence="1">
    <location>
        <begin position="169"/>
        <end position="186"/>
    </location>
</feature>
<dbReference type="AlphaFoldDB" id="A0A1M7YEQ4"/>
<feature type="transmembrane region" description="Helical" evidence="1">
    <location>
        <begin position="743"/>
        <end position="767"/>
    </location>
</feature>
<keyword evidence="1" id="KW-0812">Transmembrane</keyword>
<proteinExistence type="predicted"/>
<keyword evidence="1" id="KW-0472">Membrane</keyword>
<keyword evidence="1" id="KW-1133">Transmembrane helix</keyword>
<feature type="transmembrane region" description="Helical" evidence="1">
    <location>
        <begin position="144"/>
        <end position="163"/>
    </location>
</feature>
<dbReference type="Proteomes" id="UP000184603">
    <property type="component" value="Unassembled WGS sequence"/>
</dbReference>
<sequence length="800" mass="87082">MTDVGPWLQRLAIFCTSAVIILAELALMRELALRFWDHLAWLAITIGLLGFGISGTVLVLVHTFLRVSRQTLQCFSLIGLGLSLPACVLLADTIDVNLIQMVWQPAMMWSVGVLEMILGIPFLFGGMFIGLALEDHPDRVGGHYAASFLGSGIGGIIAMPLMYLVSPRLLILLGGCTAFMVALLFVRRGIQTAGWIISIPILGLLLFITPHSPRISDEKDIVQIKAMANSKTMFSRYSPQGKIELAEAPAFHTAPGLALNYTQPIPQQTLILIDGQITDSIYTITSVDDFAFMDYTTMALPYAISHIERALIDHDAGAGQVGLAMRSGVKEITTVIANGALADLLAGEIPITGTFIYATGHVSLAPGTIRRELRKSSSPYPLIVLPTVGTDPAGLAATQPESRITLETLRLSFSHLARGGLLSISTAIHLPPRESLRLLNLLVEVLRESGLEPAAHLAMIRNWATVTIVAAESPLAAGQLAAIRAFCLKRGFDLVWLPDLKKDETNMFHLLESDGYYYGAKSLVGEDRNRFVDDYLYDLSIPDDNKPFFNHFSRWPKADEQLRQLGRYGQTYIELGSILLVAALGQALVLALLFIVLPIIPVIGLPGGPLQQVTVLGFFSSLGFGFMLLEMGLLQRLTVYLAHPVWASATVISAFMLFGGVGSSLSTMMHKWYAKMHVWIICTVMSVSVTLLLVIDTITSLSEGYGLTARIVVAYFIIAPLAMTMGMIFPIGLKRLGTAQPRLIPWAWSANGFASVLAALFAQVIAMRWGFNVVVWSAIGWYGLAALCSLNLPECRTIEG</sequence>
<feature type="transmembrane region" description="Helical" evidence="1">
    <location>
        <begin position="74"/>
        <end position="94"/>
    </location>
</feature>
<feature type="transmembrane region" description="Helical" evidence="1">
    <location>
        <begin position="193"/>
        <end position="210"/>
    </location>
</feature>
<evidence type="ECO:0000313" key="2">
    <source>
        <dbReference type="EMBL" id="SHO51124.1"/>
    </source>
</evidence>
<feature type="transmembrane region" description="Helical" evidence="1">
    <location>
        <begin position="578"/>
        <end position="603"/>
    </location>
</feature>
<feature type="transmembrane region" description="Helical" evidence="1">
    <location>
        <begin position="773"/>
        <end position="792"/>
    </location>
</feature>
<feature type="transmembrane region" description="Helical" evidence="1">
    <location>
        <begin position="707"/>
        <end position="731"/>
    </location>
</feature>
<evidence type="ECO:0008006" key="4">
    <source>
        <dbReference type="Google" id="ProtNLM"/>
    </source>
</evidence>
<feature type="transmembrane region" description="Helical" evidence="1">
    <location>
        <begin position="39"/>
        <end position="62"/>
    </location>
</feature>
<evidence type="ECO:0000313" key="3">
    <source>
        <dbReference type="Proteomes" id="UP000184603"/>
    </source>
</evidence>
<protein>
    <recommendedName>
        <fullName evidence="4">Spermidine synthase</fullName>
    </recommendedName>
</protein>
<feature type="transmembrane region" description="Helical" evidence="1">
    <location>
        <begin position="106"/>
        <end position="132"/>
    </location>
</feature>
<organism evidence="2 3">
    <name type="scientific">Desulfopila aestuarii DSM 18488</name>
    <dbReference type="NCBI Taxonomy" id="1121416"/>
    <lineage>
        <taxon>Bacteria</taxon>
        <taxon>Pseudomonadati</taxon>
        <taxon>Thermodesulfobacteriota</taxon>
        <taxon>Desulfobulbia</taxon>
        <taxon>Desulfobulbales</taxon>
        <taxon>Desulfocapsaceae</taxon>
        <taxon>Desulfopila</taxon>
    </lineage>
</organism>
<feature type="transmembrane region" description="Helical" evidence="1">
    <location>
        <begin position="645"/>
        <end position="665"/>
    </location>
</feature>
<feature type="transmembrane region" description="Helical" evidence="1">
    <location>
        <begin position="615"/>
        <end position="633"/>
    </location>
</feature>
<dbReference type="OrthoDB" id="8540330at2"/>
<feature type="transmembrane region" description="Helical" evidence="1">
    <location>
        <begin position="677"/>
        <end position="695"/>
    </location>
</feature>
<gene>
    <name evidence="2" type="ORF">SAMN02745220_03856</name>
</gene>
<evidence type="ECO:0000256" key="1">
    <source>
        <dbReference type="SAM" id="Phobius"/>
    </source>
</evidence>
<dbReference type="EMBL" id="FRFE01000023">
    <property type="protein sequence ID" value="SHO51124.1"/>
    <property type="molecule type" value="Genomic_DNA"/>
</dbReference>
<dbReference type="STRING" id="1121416.SAMN02745220_03856"/>